<keyword evidence="2" id="KW-1185">Reference proteome</keyword>
<evidence type="ECO:0000313" key="1">
    <source>
        <dbReference type="EMBL" id="QJW92681.1"/>
    </source>
</evidence>
<dbReference type="KEGG" id="ftj:FTUN_0178"/>
<proteinExistence type="predicted"/>
<gene>
    <name evidence="1" type="ORF">FTUN_0178</name>
</gene>
<reference evidence="2" key="1">
    <citation type="submission" date="2020-05" db="EMBL/GenBank/DDBJ databases">
        <title>Frigoriglobus tundricola gen. nov., sp. nov., a psychrotolerant cellulolytic planctomycete of the family Gemmataceae with two divergent copies of 16S rRNA gene.</title>
        <authorList>
            <person name="Kulichevskaya I.S."/>
            <person name="Ivanova A.A."/>
            <person name="Naumoff D.G."/>
            <person name="Beletsky A.V."/>
            <person name="Rijpstra W.I.C."/>
            <person name="Sinninghe Damste J.S."/>
            <person name="Mardanov A.V."/>
            <person name="Ravin N.V."/>
            <person name="Dedysh S.N."/>
        </authorList>
    </citation>
    <scope>NUCLEOTIDE SEQUENCE [LARGE SCALE GENOMIC DNA]</scope>
    <source>
        <strain evidence="2">PL17</strain>
    </source>
</reference>
<evidence type="ECO:0000313" key="2">
    <source>
        <dbReference type="Proteomes" id="UP000503447"/>
    </source>
</evidence>
<accession>A0A6M5YH45</accession>
<dbReference type="EMBL" id="CP053452">
    <property type="protein sequence ID" value="QJW92681.1"/>
    <property type="molecule type" value="Genomic_DNA"/>
</dbReference>
<organism evidence="1 2">
    <name type="scientific">Frigoriglobus tundricola</name>
    <dbReference type="NCBI Taxonomy" id="2774151"/>
    <lineage>
        <taxon>Bacteria</taxon>
        <taxon>Pseudomonadati</taxon>
        <taxon>Planctomycetota</taxon>
        <taxon>Planctomycetia</taxon>
        <taxon>Gemmatales</taxon>
        <taxon>Gemmataceae</taxon>
        <taxon>Frigoriglobus</taxon>
    </lineage>
</organism>
<sequence length="140" mass="15697">MLRNASFRGRGRANEQLRPILAVECTQMAANLDQRWHLLGMTTNTHGVKHFTITGAGDHSDDADFNELLRVLKCQFGATDEGVLTGPYSVHRYMAIEGFRFGVILDSPNAFDIYATETHQKDTMESFVTRFLGALNESSR</sequence>
<name>A0A6M5YH45_9BACT</name>
<dbReference type="AlphaFoldDB" id="A0A6M5YH45"/>
<dbReference type="Proteomes" id="UP000503447">
    <property type="component" value="Chromosome"/>
</dbReference>
<protein>
    <submittedName>
        <fullName evidence="1">Uncharacterized protein</fullName>
    </submittedName>
</protein>